<evidence type="ECO:0000256" key="2">
    <source>
        <dbReference type="SAM" id="Phobius"/>
    </source>
</evidence>
<dbReference type="EMBL" id="CAMXCT020003312">
    <property type="protein sequence ID" value="CAL1157036.1"/>
    <property type="molecule type" value="Genomic_DNA"/>
</dbReference>
<accession>A0A9P1D7Y9</accession>
<feature type="region of interest" description="Disordered" evidence="1">
    <location>
        <begin position="398"/>
        <end position="459"/>
    </location>
</feature>
<feature type="compositionally biased region" description="Acidic residues" evidence="1">
    <location>
        <begin position="256"/>
        <end position="266"/>
    </location>
</feature>
<comment type="caution">
    <text evidence="3">The sequence shown here is derived from an EMBL/GenBank/DDBJ whole genome shotgun (WGS) entry which is preliminary data.</text>
</comment>
<feature type="region of interest" description="Disordered" evidence="1">
    <location>
        <begin position="191"/>
        <end position="210"/>
    </location>
</feature>
<keyword evidence="2" id="KW-0472">Membrane</keyword>
<dbReference type="EMBL" id="CAMXCT030003312">
    <property type="protein sequence ID" value="CAL4790973.1"/>
    <property type="molecule type" value="Genomic_DNA"/>
</dbReference>
<gene>
    <name evidence="3" type="ORF">C1SCF055_LOCUS29509</name>
</gene>
<evidence type="ECO:0000313" key="5">
    <source>
        <dbReference type="Proteomes" id="UP001152797"/>
    </source>
</evidence>
<dbReference type="EMBL" id="CAMXCT010003312">
    <property type="protein sequence ID" value="CAI4003661.1"/>
    <property type="molecule type" value="Genomic_DNA"/>
</dbReference>
<keyword evidence="2" id="KW-0812">Transmembrane</keyword>
<dbReference type="Proteomes" id="UP001152797">
    <property type="component" value="Unassembled WGS sequence"/>
</dbReference>
<feature type="region of interest" description="Disordered" evidence="1">
    <location>
        <begin position="48"/>
        <end position="73"/>
    </location>
</feature>
<feature type="compositionally biased region" description="Low complexity" evidence="1">
    <location>
        <begin position="406"/>
        <end position="449"/>
    </location>
</feature>
<feature type="transmembrane region" description="Helical" evidence="2">
    <location>
        <begin position="370"/>
        <end position="395"/>
    </location>
</feature>
<feature type="compositionally biased region" description="Gly residues" evidence="1">
    <location>
        <begin position="450"/>
        <end position="459"/>
    </location>
</feature>
<keyword evidence="5" id="KW-1185">Reference proteome</keyword>
<proteinExistence type="predicted"/>
<evidence type="ECO:0000313" key="3">
    <source>
        <dbReference type="EMBL" id="CAI4003661.1"/>
    </source>
</evidence>
<organism evidence="3">
    <name type="scientific">Cladocopium goreaui</name>
    <dbReference type="NCBI Taxonomy" id="2562237"/>
    <lineage>
        <taxon>Eukaryota</taxon>
        <taxon>Sar</taxon>
        <taxon>Alveolata</taxon>
        <taxon>Dinophyceae</taxon>
        <taxon>Suessiales</taxon>
        <taxon>Symbiodiniaceae</taxon>
        <taxon>Cladocopium</taxon>
    </lineage>
</organism>
<protein>
    <submittedName>
        <fullName evidence="3">Uncharacterized protein</fullName>
    </submittedName>
</protein>
<dbReference type="OrthoDB" id="443523at2759"/>
<dbReference type="AlphaFoldDB" id="A0A9P1D7Y9"/>
<evidence type="ECO:0000313" key="4">
    <source>
        <dbReference type="EMBL" id="CAL4790973.1"/>
    </source>
</evidence>
<feature type="compositionally biased region" description="Acidic residues" evidence="1">
    <location>
        <begin position="350"/>
        <end position="360"/>
    </location>
</feature>
<evidence type="ECO:0000256" key="1">
    <source>
        <dbReference type="SAM" id="MobiDB-lite"/>
    </source>
</evidence>
<sequence>MENAYTAAAESVKNKYATSQIPFASNRSIKVMKEVNLTGRPMRVRVITSDGDIVPTEAPEDDEDASTSEPRDPAIHKLDEMGEMIDEVVLKDLPKIVAAVAAKISHRPFESEIPKAASRMVVKLLTETPVRDVPDAIIQMLMELASRERPNVDPLPLVQSALQQILDDYRAPRKESISKVVDQAMDSAQDLEAKAAKAEEAKEAEPRSEKVLRVITDAADHLAKGSSDDSEDVDISTTQGSEAEEETAEASSASDETSETETETEDSNSSNVTDGAINSAEVLPDEDQPYTAAEMMKSAKEHKGTAIPSSASGTPGTPSQRPIAVHSVHSPGAHVVKAVSPGSDKHAGEDDHDEEEELEVESPAKSGGKVLVGLTVFLGSLLMVVAITSAGYMAYQRSQEQRQPRDAAPAQAPAASPAPAAASTRGSRASGASGASGAGAAPADAPTFTGGPGGPEAGA</sequence>
<reference evidence="3" key="1">
    <citation type="submission" date="2022-10" db="EMBL/GenBank/DDBJ databases">
        <authorList>
            <person name="Chen Y."/>
            <person name="Dougan E. K."/>
            <person name="Chan C."/>
            <person name="Rhodes N."/>
            <person name="Thang M."/>
        </authorList>
    </citation>
    <scope>NUCLEOTIDE SEQUENCE</scope>
</reference>
<feature type="compositionally biased region" description="Low complexity" evidence="1">
    <location>
        <begin position="308"/>
        <end position="319"/>
    </location>
</feature>
<feature type="region of interest" description="Disordered" evidence="1">
    <location>
        <begin position="222"/>
        <end position="364"/>
    </location>
</feature>
<reference evidence="4 5" key="2">
    <citation type="submission" date="2024-05" db="EMBL/GenBank/DDBJ databases">
        <authorList>
            <person name="Chen Y."/>
            <person name="Shah S."/>
            <person name="Dougan E. K."/>
            <person name="Thang M."/>
            <person name="Chan C."/>
        </authorList>
    </citation>
    <scope>NUCLEOTIDE SEQUENCE [LARGE SCALE GENOMIC DNA]</scope>
</reference>
<keyword evidence="2" id="KW-1133">Transmembrane helix</keyword>
<name>A0A9P1D7Y9_9DINO</name>